<name>A0AAC9W487_EUBLI</name>
<dbReference type="KEGG" id="elim:B2M23_16720"/>
<protein>
    <recommendedName>
        <fullName evidence="1">Glycosyl transferase family 1 domain-containing protein</fullName>
    </recommendedName>
</protein>
<accession>A0AAC9W487</accession>
<gene>
    <name evidence="2" type="ORF">B2M23_16720</name>
</gene>
<organism evidence="2 3">
    <name type="scientific">Eubacterium limosum</name>
    <dbReference type="NCBI Taxonomy" id="1736"/>
    <lineage>
        <taxon>Bacteria</taxon>
        <taxon>Bacillati</taxon>
        <taxon>Bacillota</taxon>
        <taxon>Clostridia</taxon>
        <taxon>Eubacteriales</taxon>
        <taxon>Eubacteriaceae</taxon>
        <taxon>Eubacterium</taxon>
    </lineage>
</organism>
<dbReference type="InterPro" id="IPR001296">
    <property type="entry name" value="Glyco_trans_1"/>
</dbReference>
<dbReference type="RefSeq" id="WP_038352364.1">
    <property type="nucleotide sequence ID" value="NZ_CP019962.1"/>
</dbReference>
<dbReference type="PANTHER" id="PTHR45947">
    <property type="entry name" value="SULFOQUINOVOSYL TRANSFERASE SQD2"/>
    <property type="match status" value="1"/>
</dbReference>
<dbReference type="AlphaFoldDB" id="A0AAC9W487"/>
<dbReference type="PANTHER" id="PTHR45947:SF3">
    <property type="entry name" value="SULFOQUINOVOSYL TRANSFERASE SQD2"/>
    <property type="match status" value="1"/>
</dbReference>
<evidence type="ECO:0000313" key="3">
    <source>
        <dbReference type="Proteomes" id="UP000192391"/>
    </source>
</evidence>
<dbReference type="EMBL" id="CP019962">
    <property type="protein sequence ID" value="ARD67076.1"/>
    <property type="molecule type" value="Genomic_DNA"/>
</dbReference>
<dbReference type="InterPro" id="IPR050194">
    <property type="entry name" value="Glycosyltransferase_grp1"/>
</dbReference>
<proteinExistence type="predicted"/>
<evidence type="ECO:0000313" key="2">
    <source>
        <dbReference type="EMBL" id="ARD67076.1"/>
    </source>
</evidence>
<evidence type="ECO:0000259" key="1">
    <source>
        <dbReference type="Pfam" id="PF00534"/>
    </source>
</evidence>
<dbReference type="CDD" id="cd03801">
    <property type="entry name" value="GT4_PimA-like"/>
    <property type="match status" value="1"/>
</dbReference>
<sequence length="385" mass="44530">MAVLFAHDGYMGVINEEIYSDTYDNKIIERYKEISQNVIFLVRKKDYKNDTKLKEKTNHIEQSNFSFQGVDNFKTLKGYLGLKTIKEKVNSCVRDAEYIVARIPSDLGFLAIKYAKKYSKPYLIEVVGCPFDSLSNYNTIGKLLAPIYMIYMKKIVKRAPYVLYVSKNFLQKRYKTYGRQINCSNVELEKANGIILQNRLKKIKNTDKKKIVIGTLAAVNVKYKGQQFVIKAIKMLYEAGYEIEYQLVGGGSKDYLKKIAQKEKVSKQVKFLGELPHEKVFEWLSTIDIYIQPSLTEGLPRALIESMSLGCPALGSDSGGIPELLDKSCLFPKRDIRQLVKLIKNFDTEKKLVEAQRNFYASQEYTKNVLDQRRIDFYREFKKQT</sequence>
<dbReference type="Proteomes" id="UP000192391">
    <property type="component" value="Chromosome"/>
</dbReference>
<dbReference type="SUPFAM" id="SSF53756">
    <property type="entry name" value="UDP-Glycosyltransferase/glycogen phosphorylase"/>
    <property type="match status" value="1"/>
</dbReference>
<dbReference type="Pfam" id="PF00534">
    <property type="entry name" value="Glycos_transf_1"/>
    <property type="match status" value="1"/>
</dbReference>
<feature type="domain" description="Glycosyl transferase family 1" evidence="1">
    <location>
        <begin position="199"/>
        <end position="353"/>
    </location>
</feature>
<reference evidence="3" key="1">
    <citation type="journal article" date="2017" name="Sci. Rep.">
        <title>Determination of the Genome and Primary Transcriptome of Syngas Fermenting Eubacterium limosum ATCC 8486.</title>
        <authorList>
            <person name="Song Y."/>
            <person name="Shin J."/>
            <person name="Jeong Y."/>
            <person name="Jin S."/>
            <person name="Lee J.K."/>
            <person name="Kim D.R."/>
            <person name="Kim S.C."/>
            <person name="Cho S."/>
            <person name="Cho B.K."/>
        </authorList>
    </citation>
    <scope>NUCLEOTIDE SEQUENCE [LARGE SCALE GENOMIC DNA]</scope>
    <source>
        <strain evidence="3">ATCC 8486</strain>
    </source>
</reference>
<dbReference type="GO" id="GO:0016757">
    <property type="term" value="F:glycosyltransferase activity"/>
    <property type="evidence" value="ECO:0007669"/>
    <property type="project" value="InterPro"/>
</dbReference>
<dbReference type="Gene3D" id="3.40.50.2000">
    <property type="entry name" value="Glycogen Phosphorylase B"/>
    <property type="match status" value="2"/>
</dbReference>